<keyword evidence="2" id="KW-0813">Transport</keyword>
<evidence type="ECO:0000256" key="3">
    <source>
        <dbReference type="ARBA" id="ARBA00022475"/>
    </source>
</evidence>
<evidence type="ECO:0000256" key="4">
    <source>
        <dbReference type="ARBA" id="ARBA00023136"/>
    </source>
</evidence>
<organism evidence="6 7">
    <name type="scientific">Atopostipes suicloacalis DSM 15692</name>
    <dbReference type="NCBI Taxonomy" id="1121025"/>
    <lineage>
        <taxon>Bacteria</taxon>
        <taxon>Bacillati</taxon>
        <taxon>Bacillota</taxon>
        <taxon>Bacilli</taxon>
        <taxon>Lactobacillales</taxon>
        <taxon>Carnobacteriaceae</taxon>
        <taxon>Atopostipes</taxon>
    </lineage>
</organism>
<dbReference type="PANTHER" id="PTHR47737">
    <property type="entry name" value="GLYCINE BETAINE/PROLINE BETAINE TRANSPORT SYSTEM PERMEASE PROTEIN PROW"/>
    <property type="match status" value="1"/>
</dbReference>
<name>A0A1M4S552_9LACT</name>
<protein>
    <submittedName>
        <fullName evidence="6">ABC-type proline/glycine betaine transport system, substrate-binding protein</fullName>
    </submittedName>
</protein>
<dbReference type="GO" id="GO:0031460">
    <property type="term" value="P:glycine betaine transport"/>
    <property type="evidence" value="ECO:0007669"/>
    <property type="project" value="TreeGrafter"/>
</dbReference>
<evidence type="ECO:0000313" key="7">
    <source>
        <dbReference type="Proteomes" id="UP000184128"/>
    </source>
</evidence>
<keyword evidence="3" id="KW-1003">Cell membrane</keyword>
<dbReference type="GO" id="GO:0015226">
    <property type="term" value="F:carnitine transmembrane transporter activity"/>
    <property type="evidence" value="ECO:0007669"/>
    <property type="project" value="TreeGrafter"/>
</dbReference>
<dbReference type="AlphaFoldDB" id="A0A1M4S552"/>
<dbReference type="Pfam" id="PF04069">
    <property type="entry name" value="OpuAC"/>
    <property type="match status" value="1"/>
</dbReference>
<dbReference type="GO" id="GO:0015871">
    <property type="term" value="P:choline transport"/>
    <property type="evidence" value="ECO:0007669"/>
    <property type="project" value="TreeGrafter"/>
</dbReference>
<dbReference type="GO" id="GO:0043190">
    <property type="term" value="C:ATP-binding cassette (ABC) transporter complex"/>
    <property type="evidence" value="ECO:0007669"/>
    <property type="project" value="InterPro"/>
</dbReference>
<dbReference type="Gene3D" id="3.40.190.100">
    <property type="entry name" value="Glycine betaine-binding periplasmic protein, domain 2"/>
    <property type="match status" value="1"/>
</dbReference>
<dbReference type="SUPFAM" id="SSF53850">
    <property type="entry name" value="Periplasmic binding protein-like II"/>
    <property type="match status" value="1"/>
</dbReference>
<keyword evidence="4" id="KW-0472">Membrane</keyword>
<gene>
    <name evidence="6" type="ORF">SAMN02745249_00027</name>
</gene>
<dbReference type="PANTHER" id="PTHR47737:SF1">
    <property type="entry name" value="GLYCINE BETAINE_PROLINE BETAINE TRANSPORT SYSTEM PERMEASE PROTEIN PROW"/>
    <property type="match status" value="1"/>
</dbReference>
<accession>A0A1M4S552</accession>
<feature type="domain" description="ABC-type glycine betaine transport system substrate-binding" evidence="5">
    <location>
        <begin position="39"/>
        <end position="280"/>
    </location>
</feature>
<dbReference type="EMBL" id="FQUF01000002">
    <property type="protein sequence ID" value="SHE27334.1"/>
    <property type="molecule type" value="Genomic_DNA"/>
</dbReference>
<reference evidence="6 7" key="1">
    <citation type="submission" date="2016-11" db="EMBL/GenBank/DDBJ databases">
        <authorList>
            <person name="Jaros S."/>
            <person name="Januszkiewicz K."/>
            <person name="Wedrychowicz H."/>
        </authorList>
    </citation>
    <scope>NUCLEOTIDE SEQUENCE [LARGE SCALE GENOMIC DNA]</scope>
    <source>
        <strain evidence="6 7">DSM 15692</strain>
    </source>
</reference>
<sequence length="296" mass="33168">MKKKTINWMIGFLLVVLFLSEAIYSFKHTNFSEQRSGETIQIVHNPYETEIASSTVLGLVLEEAGFNVRMVSVDNAIMYESIANGQSDAMTAAWLPTTHGTTYAEYEDSLDNLGPNLEGAEAGLAVPDYMDVDSIDALDDEADQTIMSIEPGAGVTVQTEEAMKIYDNLHGWELESPSTGAMLASVESAVQNHEEIIVSAWTPHWMFDEYGLKLLDDPKLAYGETESIYTLARKGLKEEHPEAYQIIDNFYWEAEDMDRVTHAMEAGADDRTAAKNWINENREKVDSWLEGVFDEK</sequence>
<evidence type="ECO:0000313" key="6">
    <source>
        <dbReference type="EMBL" id="SHE27334.1"/>
    </source>
</evidence>
<evidence type="ECO:0000259" key="5">
    <source>
        <dbReference type="Pfam" id="PF04069"/>
    </source>
</evidence>
<proteinExistence type="predicted"/>
<comment type="subcellular location">
    <subcellularLocation>
        <location evidence="1">Cell membrane</location>
    </subcellularLocation>
</comment>
<dbReference type="Proteomes" id="UP000184128">
    <property type="component" value="Unassembled WGS sequence"/>
</dbReference>
<keyword evidence="7" id="KW-1185">Reference proteome</keyword>
<dbReference type="InterPro" id="IPR007210">
    <property type="entry name" value="ABC_Gly_betaine_transp_sub-bd"/>
</dbReference>
<dbReference type="STRING" id="1121025.SAMN02745249_00027"/>
<dbReference type="CDD" id="cd13639">
    <property type="entry name" value="PBP2_OpuAC_like"/>
    <property type="match status" value="1"/>
</dbReference>
<evidence type="ECO:0000256" key="2">
    <source>
        <dbReference type="ARBA" id="ARBA00022448"/>
    </source>
</evidence>
<evidence type="ECO:0000256" key="1">
    <source>
        <dbReference type="ARBA" id="ARBA00004236"/>
    </source>
</evidence>
<dbReference type="Gene3D" id="3.40.190.10">
    <property type="entry name" value="Periplasmic binding protein-like II"/>
    <property type="match status" value="1"/>
</dbReference>
<dbReference type="GO" id="GO:0005275">
    <property type="term" value="F:amine transmembrane transporter activity"/>
    <property type="evidence" value="ECO:0007669"/>
    <property type="project" value="TreeGrafter"/>
</dbReference>